<dbReference type="OrthoDB" id="5296450at2"/>
<name>A0A3P7PJJ7_9FIRM</name>
<dbReference type="Proteomes" id="UP000279029">
    <property type="component" value="Chromosome"/>
</dbReference>
<dbReference type="PANTHER" id="PTHR33490">
    <property type="entry name" value="BLR5614 PROTEIN-RELATED"/>
    <property type="match status" value="1"/>
</dbReference>
<proteinExistence type="predicted"/>
<keyword evidence="2" id="KW-0547">Nucleotide-binding</keyword>
<dbReference type="GO" id="GO:0005524">
    <property type="term" value="F:ATP binding"/>
    <property type="evidence" value="ECO:0007669"/>
    <property type="project" value="UniProtKB-KW"/>
</dbReference>
<dbReference type="AlphaFoldDB" id="A0A3P7PJJ7"/>
<dbReference type="InterPro" id="IPR002931">
    <property type="entry name" value="Transglutaminase-like"/>
</dbReference>
<protein>
    <submittedName>
        <fullName evidence="2">ABC transporter ATP-binding protein</fullName>
    </submittedName>
</protein>
<dbReference type="KEGG" id="cbar:PATL70BA_3205"/>
<keyword evidence="3" id="KW-1185">Reference proteome</keyword>
<dbReference type="PANTHER" id="PTHR33490:SF3">
    <property type="entry name" value="CONSERVED INTEGRAL MEMBRANE PROTEIN"/>
    <property type="match status" value="1"/>
</dbReference>
<organism evidence="2 3">
    <name type="scientific">Petrocella atlantisensis</name>
    <dbReference type="NCBI Taxonomy" id="2173034"/>
    <lineage>
        <taxon>Bacteria</taxon>
        <taxon>Bacillati</taxon>
        <taxon>Bacillota</taxon>
        <taxon>Clostridia</taxon>
        <taxon>Lachnospirales</taxon>
        <taxon>Vallitaleaceae</taxon>
        <taxon>Petrocella</taxon>
    </lineage>
</organism>
<feature type="domain" description="Transglutaminase-like" evidence="1">
    <location>
        <begin position="30"/>
        <end position="137"/>
    </location>
</feature>
<dbReference type="EMBL" id="LR130778">
    <property type="protein sequence ID" value="VDN49128.1"/>
    <property type="molecule type" value="Genomic_DNA"/>
</dbReference>
<sequence>MDLNIESNDINDYLKSSTIINFDDQSIVFLAEEICKNKVDDVDRIKAVFEYVRDKIDHSADVNGSAVTCNASEVLKFGEGICYAKSHLLAALLRYHGIPTGFCYQRLLLSDDKQYLIIHGLNGVYVKSLDRWIRLDARGNKLGVNSEFSIEVEKLAFQVDENQGEEDILIVYKEPDSNVISALHKYDTVEELFNNLPCNLSDN</sequence>
<dbReference type="Pfam" id="PF01841">
    <property type="entry name" value="Transglut_core"/>
    <property type="match status" value="1"/>
</dbReference>
<dbReference type="InterPro" id="IPR038765">
    <property type="entry name" value="Papain-like_cys_pep_sf"/>
</dbReference>
<evidence type="ECO:0000313" key="3">
    <source>
        <dbReference type="Proteomes" id="UP000279029"/>
    </source>
</evidence>
<evidence type="ECO:0000259" key="1">
    <source>
        <dbReference type="Pfam" id="PF01841"/>
    </source>
</evidence>
<evidence type="ECO:0000313" key="2">
    <source>
        <dbReference type="EMBL" id="VDN49128.1"/>
    </source>
</evidence>
<dbReference type="SUPFAM" id="SSF54001">
    <property type="entry name" value="Cysteine proteinases"/>
    <property type="match status" value="1"/>
</dbReference>
<dbReference type="Gene3D" id="3.10.620.30">
    <property type="match status" value="1"/>
</dbReference>
<accession>A0A3P7PJJ7</accession>
<gene>
    <name evidence="2" type="ORF">PATL70BA_3205</name>
</gene>
<dbReference type="RefSeq" id="WP_125138158.1">
    <property type="nucleotide sequence ID" value="NZ_LR130778.1"/>
</dbReference>
<reference evidence="2 3" key="1">
    <citation type="submission" date="2018-09" db="EMBL/GenBank/DDBJ databases">
        <authorList>
            <person name="Postec A."/>
        </authorList>
    </citation>
    <scope>NUCLEOTIDE SEQUENCE [LARGE SCALE GENOMIC DNA]</scope>
    <source>
        <strain evidence="2">70B-A</strain>
    </source>
</reference>
<keyword evidence="2" id="KW-0067">ATP-binding</keyword>